<dbReference type="GO" id="GO:0042800">
    <property type="term" value="F:histone H3K4 methyltransferase activity"/>
    <property type="evidence" value="ECO:0007669"/>
    <property type="project" value="TreeGrafter"/>
</dbReference>
<dbReference type="PANTHER" id="PTHR46060">
    <property type="entry name" value="MARINER MOS1 TRANSPOSASE-LIKE PROTEIN"/>
    <property type="match status" value="1"/>
</dbReference>
<dbReference type="GO" id="GO:0015074">
    <property type="term" value="P:DNA integration"/>
    <property type="evidence" value="ECO:0007669"/>
    <property type="project" value="TreeGrafter"/>
</dbReference>
<sequence>MSNFVPNKPFLRGILLHYFIQKKSAAEAHRILVEIYGEHALSERTCRDWFNRFKNCDFNLQDRERSGASKKFEDEELETLLDEDPCQTQSDIAQLLGVDRTTVLGMIHKEGSWVPNPGLYKIILLSRLTYAAIVWWPRVKKMEMRNLLESLQRGYLKAATGAAREDWQDPNFLINPNVNVWYTDGLRANDRFETAPTPIIICICSDSRVAINTLAKTSIEPSVGHQGMLSNERADRLAKLGTEMDLAKQTVGVPFVLDKRKIKEMLEREHFNIELIE</sequence>
<dbReference type="GO" id="GO:0046975">
    <property type="term" value="F:histone H3K36 methyltransferase activity"/>
    <property type="evidence" value="ECO:0007669"/>
    <property type="project" value="TreeGrafter"/>
</dbReference>
<dbReference type="Proteomes" id="UP000668214">
    <property type="component" value="Unassembled WGS sequence"/>
</dbReference>
<dbReference type="GO" id="GO:0000014">
    <property type="term" value="F:single-stranded DNA endodeoxyribonuclease activity"/>
    <property type="evidence" value="ECO:0007669"/>
    <property type="project" value="TreeGrafter"/>
</dbReference>
<dbReference type="GO" id="GO:0003697">
    <property type="term" value="F:single-stranded DNA binding"/>
    <property type="evidence" value="ECO:0007669"/>
    <property type="project" value="TreeGrafter"/>
</dbReference>
<dbReference type="GO" id="GO:0035861">
    <property type="term" value="C:site of double-strand break"/>
    <property type="evidence" value="ECO:0007669"/>
    <property type="project" value="TreeGrafter"/>
</dbReference>
<gene>
    <name evidence="2" type="ORF">G6Z78_0012550</name>
</gene>
<dbReference type="PANTHER" id="PTHR46060:SF2">
    <property type="entry name" value="HISTONE-LYSINE N-METHYLTRANSFERASE SETMAR"/>
    <property type="match status" value="1"/>
</dbReference>
<dbReference type="Gene3D" id="1.10.10.10">
    <property type="entry name" value="Winged helix-like DNA-binding domain superfamily/Winged helix DNA-binding domain"/>
    <property type="match status" value="1"/>
</dbReference>
<feature type="domain" description="Mos1 transposase HTH" evidence="1">
    <location>
        <begin position="10"/>
        <end position="55"/>
    </location>
</feature>
<dbReference type="GO" id="GO:0044774">
    <property type="term" value="P:mitotic DNA integrity checkpoint signaling"/>
    <property type="evidence" value="ECO:0007669"/>
    <property type="project" value="TreeGrafter"/>
</dbReference>
<comment type="caution">
    <text evidence="2">The sequence shown here is derived from an EMBL/GenBank/DDBJ whole genome shotgun (WGS) entry which is preliminary data.</text>
</comment>
<accession>A0A836FFU9</accession>
<dbReference type="GO" id="GO:0044547">
    <property type="term" value="F:DNA topoisomerase binding"/>
    <property type="evidence" value="ECO:0007669"/>
    <property type="project" value="TreeGrafter"/>
</dbReference>
<feature type="non-terminal residue" evidence="2">
    <location>
        <position position="1"/>
    </location>
</feature>
<dbReference type="Gene3D" id="1.10.10.1450">
    <property type="match status" value="1"/>
</dbReference>
<proteinExistence type="predicted"/>
<dbReference type="Pfam" id="PF17906">
    <property type="entry name" value="HTH_48"/>
    <property type="match status" value="1"/>
</dbReference>
<dbReference type="GO" id="GO:0005634">
    <property type="term" value="C:nucleus"/>
    <property type="evidence" value="ECO:0007669"/>
    <property type="project" value="TreeGrafter"/>
</dbReference>
<name>A0A836FFU9_9HYME</name>
<dbReference type="EMBL" id="JAANIA010001932">
    <property type="protein sequence ID" value="KAG5318407.1"/>
    <property type="molecule type" value="Genomic_DNA"/>
</dbReference>
<evidence type="ECO:0000259" key="1">
    <source>
        <dbReference type="Pfam" id="PF17906"/>
    </source>
</evidence>
<dbReference type="GO" id="GO:0006303">
    <property type="term" value="P:double-strand break repair via nonhomologous end joining"/>
    <property type="evidence" value="ECO:0007669"/>
    <property type="project" value="TreeGrafter"/>
</dbReference>
<dbReference type="InterPro" id="IPR052709">
    <property type="entry name" value="Transposase-MT_Hybrid"/>
</dbReference>
<protein>
    <submittedName>
        <fullName evidence="2">MOS1T transposase</fullName>
    </submittedName>
</protein>
<keyword evidence="3" id="KW-1185">Reference proteome</keyword>
<organism evidence="2 3">
    <name type="scientific">Pseudoatta argentina</name>
    <dbReference type="NCBI Taxonomy" id="621737"/>
    <lineage>
        <taxon>Eukaryota</taxon>
        <taxon>Metazoa</taxon>
        <taxon>Ecdysozoa</taxon>
        <taxon>Arthropoda</taxon>
        <taxon>Hexapoda</taxon>
        <taxon>Insecta</taxon>
        <taxon>Pterygota</taxon>
        <taxon>Neoptera</taxon>
        <taxon>Endopterygota</taxon>
        <taxon>Hymenoptera</taxon>
        <taxon>Apocrita</taxon>
        <taxon>Aculeata</taxon>
        <taxon>Formicoidea</taxon>
        <taxon>Formicidae</taxon>
        <taxon>Myrmicinae</taxon>
        <taxon>Pseudoatta</taxon>
    </lineage>
</organism>
<feature type="non-terminal residue" evidence="2">
    <location>
        <position position="277"/>
    </location>
</feature>
<dbReference type="GO" id="GO:0003690">
    <property type="term" value="F:double-stranded DNA binding"/>
    <property type="evidence" value="ECO:0007669"/>
    <property type="project" value="TreeGrafter"/>
</dbReference>
<evidence type="ECO:0000313" key="2">
    <source>
        <dbReference type="EMBL" id="KAG5318407.1"/>
    </source>
</evidence>
<dbReference type="GO" id="GO:0000729">
    <property type="term" value="P:DNA double-strand break processing"/>
    <property type="evidence" value="ECO:0007669"/>
    <property type="project" value="TreeGrafter"/>
</dbReference>
<evidence type="ECO:0000313" key="3">
    <source>
        <dbReference type="Proteomes" id="UP000668214"/>
    </source>
</evidence>
<reference evidence="2" key="1">
    <citation type="submission" date="2020-02" db="EMBL/GenBank/DDBJ databases">
        <title>Relaxed selection underlies rapid genomic changes in the transitions from sociality to social parasitism in ants.</title>
        <authorList>
            <person name="Bi X."/>
        </authorList>
    </citation>
    <scope>NUCLEOTIDE SEQUENCE</scope>
    <source>
        <strain evidence="2">BGI-DK2014c</strain>
        <tissue evidence="2">Whole body</tissue>
    </source>
</reference>
<dbReference type="AlphaFoldDB" id="A0A836FFU9"/>
<dbReference type="InterPro" id="IPR036388">
    <property type="entry name" value="WH-like_DNA-bd_sf"/>
</dbReference>
<dbReference type="GO" id="GO:0000793">
    <property type="term" value="C:condensed chromosome"/>
    <property type="evidence" value="ECO:0007669"/>
    <property type="project" value="TreeGrafter"/>
</dbReference>
<dbReference type="InterPro" id="IPR012337">
    <property type="entry name" value="RNaseH-like_sf"/>
</dbReference>
<dbReference type="SUPFAM" id="SSF53098">
    <property type="entry name" value="Ribonuclease H-like"/>
    <property type="match status" value="1"/>
</dbReference>
<dbReference type="InterPro" id="IPR041426">
    <property type="entry name" value="Mos1_HTH"/>
</dbReference>
<dbReference type="GO" id="GO:0031297">
    <property type="term" value="P:replication fork processing"/>
    <property type="evidence" value="ECO:0007669"/>
    <property type="project" value="TreeGrafter"/>
</dbReference>